<comment type="caution">
    <text evidence="15">The sequence shown here is derived from an EMBL/GenBank/DDBJ whole genome shotgun (WGS) entry which is preliminary data.</text>
</comment>
<evidence type="ECO:0000256" key="6">
    <source>
        <dbReference type="ARBA" id="ARBA00022729"/>
    </source>
</evidence>
<name>A0A507FFX5_9FUNG</name>
<dbReference type="InterPro" id="IPR036990">
    <property type="entry name" value="M14A-like_propep"/>
</dbReference>
<feature type="region of interest" description="Disordered" evidence="12">
    <location>
        <begin position="420"/>
        <end position="440"/>
    </location>
</feature>
<dbReference type="SUPFAM" id="SSF54897">
    <property type="entry name" value="Protease propeptides/inhibitors"/>
    <property type="match status" value="1"/>
</dbReference>
<keyword evidence="7" id="KW-0378">Hydrolase</keyword>
<keyword evidence="10" id="KW-1015">Disulfide bond</keyword>
<feature type="chain" id="PRO_5021234500" description="Peptidase M14 domain-containing protein" evidence="13">
    <location>
        <begin position="20"/>
        <end position="504"/>
    </location>
</feature>
<dbReference type="AlphaFoldDB" id="A0A507FFX5"/>
<keyword evidence="9" id="KW-0482">Metalloprotease</keyword>
<evidence type="ECO:0000256" key="1">
    <source>
        <dbReference type="ARBA" id="ARBA00001947"/>
    </source>
</evidence>
<evidence type="ECO:0000256" key="5">
    <source>
        <dbReference type="ARBA" id="ARBA00022723"/>
    </source>
</evidence>
<feature type="compositionally biased region" description="Low complexity" evidence="12">
    <location>
        <begin position="430"/>
        <end position="440"/>
    </location>
</feature>
<sequence length="504" mass="53840">MKLLSAIYFAVAAATTAFAADSRYSGDQVVRFNVTSPKDADILKDAIDKGGLGLDVWTHRASAAGKIDVRAIKKLGLPYTVLVPDLQALVDAERDHMGKNSEVLHNSLMSGEPVQLTAATIFNDWQSYETLSAFIAGLPGVTQLPSIGKTYQGRDINAFKFGTGPYAVVFNGGIHAREWISPATTTYVTDQLVKNADLLKKFTFYVIPVLNPDGYAYTRAASGQRYHRKNLEPNAGTSCIGTDINRNFDYMWSKPGASSDQCSDTYYGKAALSTAEASSLSKFIKSIPNTVGYVDLHSYSEMFLFANGYTCTGQVKDYDTLYKGSKLAADAIKATSGEIFKYGGSCATSYKTSGDTVDYMYNAVGVTYSYTLELRPNENAASGTAGFNPPVSEIIPSGQETTAAFLALWNYVYGQLSATPSPSTSPLPPTSISKTSAPTSKTATPATTSAAVCSHTVCVTGGKLVSSCSDCAKAVCAKDSYCCNTSWDSTCVREVSQYCTGVAC</sequence>
<evidence type="ECO:0000256" key="13">
    <source>
        <dbReference type="SAM" id="SignalP"/>
    </source>
</evidence>
<evidence type="ECO:0000256" key="3">
    <source>
        <dbReference type="ARBA" id="ARBA00022645"/>
    </source>
</evidence>
<dbReference type="GO" id="GO:0006508">
    <property type="term" value="P:proteolysis"/>
    <property type="evidence" value="ECO:0007669"/>
    <property type="project" value="UniProtKB-KW"/>
</dbReference>
<dbReference type="SMART" id="SM00631">
    <property type="entry name" value="Zn_pept"/>
    <property type="match status" value="1"/>
</dbReference>
<feature type="signal peptide" evidence="13">
    <location>
        <begin position="1"/>
        <end position="19"/>
    </location>
</feature>
<feature type="domain" description="Peptidase M14" evidence="14">
    <location>
        <begin position="120"/>
        <end position="412"/>
    </location>
</feature>
<organism evidence="15 16">
    <name type="scientific">Chytriomyces confervae</name>
    <dbReference type="NCBI Taxonomy" id="246404"/>
    <lineage>
        <taxon>Eukaryota</taxon>
        <taxon>Fungi</taxon>
        <taxon>Fungi incertae sedis</taxon>
        <taxon>Chytridiomycota</taxon>
        <taxon>Chytridiomycota incertae sedis</taxon>
        <taxon>Chytridiomycetes</taxon>
        <taxon>Chytridiales</taxon>
        <taxon>Chytriomycetaceae</taxon>
        <taxon>Chytriomyces</taxon>
    </lineage>
</organism>
<proteinExistence type="inferred from homology"/>
<keyword evidence="5" id="KW-0479">Metal-binding</keyword>
<dbReference type="OrthoDB" id="3626597at2759"/>
<evidence type="ECO:0000256" key="4">
    <source>
        <dbReference type="ARBA" id="ARBA00022670"/>
    </source>
</evidence>
<dbReference type="GO" id="GO:0005615">
    <property type="term" value="C:extracellular space"/>
    <property type="evidence" value="ECO:0007669"/>
    <property type="project" value="TreeGrafter"/>
</dbReference>
<keyword evidence="4" id="KW-0645">Protease</keyword>
<dbReference type="GO" id="GO:0004181">
    <property type="term" value="F:metallocarboxypeptidase activity"/>
    <property type="evidence" value="ECO:0007669"/>
    <property type="project" value="InterPro"/>
</dbReference>
<dbReference type="Gene3D" id="3.40.630.10">
    <property type="entry name" value="Zn peptidases"/>
    <property type="match status" value="1"/>
</dbReference>
<dbReference type="FunFam" id="3.40.630.10:FF:000084">
    <property type="entry name" value="Carboxypeptidase B2"/>
    <property type="match status" value="1"/>
</dbReference>
<dbReference type="Gene3D" id="3.30.70.340">
    <property type="entry name" value="Metallocarboxypeptidase-like"/>
    <property type="match status" value="1"/>
</dbReference>
<evidence type="ECO:0000313" key="16">
    <source>
        <dbReference type="Proteomes" id="UP000320333"/>
    </source>
</evidence>
<reference evidence="15 16" key="1">
    <citation type="journal article" date="2019" name="Sci. Rep.">
        <title>Comparative genomics of chytrid fungi reveal insights into the obligate biotrophic and pathogenic lifestyle of Synchytrium endobioticum.</title>
        <authorList>
            <person name="van de Vossenberg B.T.L.H."/>
            <person name="Warris S."/>
            <person name="Nguyen H.D.T."/>
            <person name="van Gent-Pelzer M.P.E."/>
            <person name="Joly D.L."/>
            <person name="van de Geest H.C."/>
            <person name="Bonants P.J.M."/>
            <person name="Smith D.S."/>
            <person name="Levesque C.A."/>
            <person name="van der Lee T.A.J."/>
        </authorList>
    </citation>
    <scope>NUCLEOTIDE SEQUENCE [LARGE SCALE GENOMIC DNA]</scope>
    <source>
        <strain evidence="15 16">CBS 675.73</strain>
    </source>
</reference>
<evidence type="ECO:0000256" key="2">
    <source>
        <dbReference type="ARBA" id="ARBA00005988"/>
    </source>
</evidence>
<keyword evidence="8" id="KW-0862">Zinc</keyword>
<evidence type="ECO:0000256" key="9">
    <source>
        <dbReference type="ARBA" id="ARBA00023049"/>
    </source>
</evidence>
<dbReference type="CDD" id="cd03860">
    <property type="entry name" value="M14_CP_A-B_like"/>
    <property type="match status" value="1"/>
</dbReference>
<dbReference type="PANTHER" id="PTHR11705:SF143">
    <property type="entry name" value="SLL0236 PROTEIN"/>
    <property type="match status" value="1"/>
</dbReference>
<evidence type="ECO:0000256" key="11">
    <source>
        <dbReference type="PROSITE-ProRule" id="PRU01379"/>
    </source>
</evidence>
<evidence type="ECO:0000256" key="12">
    <source>
        <dbReference type="SAM" id="MobiDB-lite"/>
    </source>
</evidence>
<dbReference type="Pfam" id="PF00246">
    <property type="entry name" value="Peptidase_M14"/>
    <property type="match status" value="1"/>
</dbReference>
<keyword evidence="3" id="KW-0121">Carboxypeptidase</keyword>
<evidence type="ECO:0000256" key="7">
    <source>
        <dbReference type="ARBA" id="ARBA00022801"/>
    </source>
</evidence>
<dbReference type="SUPFAM" id="SSF53187">
    <property type="entry name" value="Zn-dependent exopeptidases"/>
    <property type="match status" value="1"/>
</dbReference>
<feature type="active site" description="Proton donor/acceptor" evidence="11">
    <location>
        <position position="373"/>
    </location>
</feature>
<dbReference type="Proteomes" id="UP000320333">
    <property type="component" value="Unassembled WGS sequence"/>
</dbReference>
<comment type="cofactor">
    <cofactor evidence="1">
        <name>Zn(2+)</name>
        <dbReference type="ChEBI" id="CHEBI:29105"/>
    </cofactor>
</comment>
<evidence type="ECO:0000313" key="15">
    <source>
        <dbReference type="EMBL" id="TPX75042.1"/>
    </source>
</evidence>
<dbReference type="STRING" id="246404.A0A507FFX5"/>
<evidence type="ECO:0000259" key="14">
    <source>
        <dbReference type="PROSITE" id="PS52035"/>
    </source>
</evidence>
<evidence type="ECO:0000256" key="10">
    <source>
        <dbReference type="ARBA" id="ARBA00023157"/>
    </source>
</evidence>
<protein>
    <recommendedName>
        <fullName evidence="14">Peptidase M14 domain-containing protein</fullName>
    </recommendedName>
</protein>
<dbReference type="PANTHER" id="PTHR11705">
    <property type="entry name" value="PROTEASE FAMILY M14 CARBOXYPEPTIDASE A,B"/>
    <property type="match status" value="1"/>
</dbReference>
<dbReference type="GO" id="GO:0008270">
    <property type="term" value="F:zinc ion binding"/>
    <property type="evidence" value="ECO:0007669"/>
    <property type="project" value="InterPro"/>
</dbReference>
<dbReference type="EMBL" id="QEAP01000098">
    <property type="protein sequence ID" value="TPX75042.1"/>
    <property type="molecule type" value="Genomic_DNA"/>
</dbReference>
<gene>
    <name evidence="15" type="ORF">CcCBS67573_g03691</name>
</gene>
<dbReference type="PRINTS" id="PR00765">
    <property type="entry name" value="CRBOXYPTASEA"/>
</dbReference>
<keyword evidence="6 13" id="KW-0732">Signal</keyword>
<keyword evidence="16" id="KW-1185">Reference proteome</keyword>
<comment type="similarity">
    <text evidence="2 11">Belongs to the peptidase M14 family.</text>
</comment>
<accession>A0A507FFX5</accession>
<dbReference type="PROSITE" id="PS52035">
    <property type="entry name" value="PEPTIDASE_M14"/>
    <property type="match status" value="1"/>
</dbReference>
<dbReference type="InterPro" id="IPR000834">
    <property type="entry name" value="Peptidase_M14"/>
</dbReference>
<evidence type="ECO:0000256" key="8">
    <source>
        <dbReference type="ARBA" id="ARBA00022833"/>
    </source>
</evidence>